<evidence type="ECO:0000313" key="2">
    <source>
        <dbReference type="EMBL" id="KAA5547775.1"/>
    </source>
</evidence>
<feature type="signal peptide" evidence="1">
    <location>
        <begin position="1"/>
        <end position="22"/>
    </location>
</feature>
<proteinExistence type="predicted"/>
<accession>A0A5M6DQN2</accession>
<evidence type="ECO:0000313" key="3">
    <source>
        <dbReference type="Proteomes" id="UP000323426"/>
    </source>
</evidence>
<feature type="chain" id="PRO_5024466270" description="DUF3575 domain-containing protein" evidence="1">
    <location>
        <begin position="23"/>
        <end position="203"/>
    </location>
</feature>
<evidence type="ECO:0000256" key="1">
    <source>
        <dbReference type="SAM" id="SignalP"/>
    </source>
</evidence>
<keyword evidence="1" id="KW-0732">Signal</keyword>
<dbReference type="Proteomes" id="UP000323426">
    <property type="component" value="Unassembled WGS sequence"/>
</dbReference>
<evidence type="ECO:0008006" key="4">
    <source>
        <dbReference type="Google" id="ProtNLM"/>
    </source>
</evidence>
<name>A0A5M6DQN2_9BACT</name>
<sequence>MIKCRIIALTLLGLLTAAMAKAQQQRPLSIAVLANATALPTRTGEIFRSVHPGLAVGTAFRYNQNPVNQLSQTLKVGYVYHQFVQHSVQVYSELEYKRLIRQRVSLAGALGAGYVHIFSATQVFRRNENGGYEEKPNWGRPQVMGTLALGLGYLLNPTSDKPLEIFARYQFWVEAPFVRQYVPVLPNTALHLGLNYPLFKRNN</sequence>
<dbReference type="AlphaFoldDB" id="A0A5M6DQN2"/>
<comment type="caution">
    <text evidence="2">The sequence shown here is derived from an EMBL/GenBank/DDBJ whole genome shotgun (WGS) entry which is preliminary data.</text>
</comment>
<organism evidence="2 3">
    <name type="scientific">Adhaeribacter rhizoryzae</name>
    <dbReference type="NCBI Taxonomy" id="2607907"/>
    <lineage>
        <taxon>Bacteria</taxon>
        <taxon>Pseudomonadati</taxon>
        <taxon>Bacteroidota</taxon>
        <taxon>Cytophagia</taxon>
        <taxon>Cytophagales</taxon>
        <taxon>Hymenobacteraceae</taxon>
        <taxon>Adhaeribacter</taxon>
    </lineage>
</organism>
<reference evidence="2 3" key="1">
    <citation type="submission" date="2019-09" db="EMBL/GenBank/DDBJ databases">
        <title>Genome sequence and assembly of Adhaeribacter sp.</title>
        <authorList>
            <person name="Chhetri G."/>
        </authorList>
    </citation>
    <scope>NUCLEOTIDE SEQUENCE [LARGE SCALE GENOMIC DNA]</scope>
    <source>
        <strain evidence="2 3">DK36</strain>
    </source>
</reference>
<protein>
    <recommendedName>
        <fullName evidence="4">DUF3575 domain-containing protein</fullName>
    </recommendedName>
</protein>
<dbReference type="RefSeq" id="WP_150087693.1">
    <property type="nucleotide sequence ID" value="NZ_VWSF01000004.1"/>
</dbReference>
<gene>
    <name evidence="2" type="ORF">F0145_07455</name>
</gene>
<keyword evidence="3" id="KW-1185">Reference proteome</keyword>
<dbReference type="EMBL" id="VWSF01000004">
    <property type="protein sequence ID" value="KAA5547775.1"/>
    <property type="molecule type" value="Genomic_DNA"/>
</dbReference>